<evidence type="ECO:0008006" key="5">
    <source>
        <dbReference type="Google" id="ProtNLM"/>
    </source>
</evidence>
<reference evidence="3" key="1">
    <citation type="submission" date="2019-06" db="EMBL/GenBank/DDBJ databases">
        <title>Complete genome sequence of Methylogaea oryzae strain JCM16910.</title>
        <authorList>
            <person name="Asakawa S."/>
        </authorList>
    </citation>
    <scope>NUCLEOTIDE SEQUENCE</scope>
    <source>
        <strain evidence="3">E10</strain>
    </source>
</reference>
<dbReference type="EMBL" id="AP019782">
    <property type="protein sequence ID" value="BBL71538.1"/>
    <property type="molecule type" value="Genomic_DNA"/>
</dbReference>
<feature type="domain" description="Glucose-6-phosphate dehydrogenase assembly protein OpcA N-terminal" evidence="1">
    <location>
        <begin position="75"/>
        <end position="189"/>
    </location>
</feature>
<dbReference type="RefSeq" id="WP_054772942.1">
    <property type="nucleotide sequence ID" value="NZ_AP019782.1"/>
</dbReference>
<sequence>MSAPKSLAHTVYSSPPVAANLADIEKTLAGLWDSVSPSAGAVGGQTLTRACMSNLVVYCDSQADANTVLEYLPRIVEVHPARILFLVGETSEAEDLTAFVSVHYRSVSEGWQLCAEQVTVYCHKSAAKRLPSIPRALCIGNLPIALWWVSNQPPPLAGEIFHNLAAGADQVIFDSIGWRDPAQGIQAVARWIAGNEEQVIYNLAWRRLKAWRKLMSESLAPEVTPGALHNVKRLEIEHGPHALPVAWMLVGWLAVRLKWRPVSAKVISQSAITWRFEREDGRVDVLIRRRDEGEARVYQLLWHWAGNGDCTVTFSRLGERTLGVKSVAAHVAETVIAMPDVGHAELVAQQLAHRFHDELFEDVLALSDQMVGVLGK</sequence>
<proteinExistence type="predicted"/>
<evidence type="ECO:0000259" key="1">
    <source>
        <dbReference type="Pfam" id="PF10128"/>
    </source>
</evidence>
<feature type="domain" description="Glucose-6-phosphate dehydrogenase assembly protein OpcA C-terminal" evidence="2">
    <location>
        <begin position="201"/>
        <end position="364"/>
    </location>
</feature>
<organism evidence="3 4">
    <name type="scientific">Methylogaea oryzae</name>
    <dbReference type="NCBI Taxonomy" id="1295382"/>
    <lineage>
        <taxon>Bacteria</taxon>
        <taxon>Pseudomonadati</taxon>
        <taxon>Pseudomonadota</taxon>
        <taxon>Gammaproteobacteria</taxon>
        <taxon>Methylococcales</taxon>
        <taxon>Methylococcaceae</taxon>
        <taxon>Methylogaea</taxon>
    </lineage>
</organism>
<protein>
    <recommendedName>
        <fullName evidence="5">Glucose-6-phosphate dehydrogenase subunit</fullName>
    </recommendedName>
</protein>
<name>A0A8D4VP88_9GAMM</name>
<dbReference type="Pfam" id="PF20171">
    <property type="entry name" value="OpcA_G6PD_C"/>
    <property type="match status" value="1"/>
</dbReference>
<gene>
    <name evidence="3" type="ORF">MoryE10_21440</name>
</gene>
<dbReference type="InterPro" id="IPR004555">
    <property type="entry name" value="G6PDH_assembly_OpcA"/>
</dbReference>
<evidence type="ECO:0000313" key="4">
    <source>
        <dbReference type="Proteomes" id="UP000824988"/>
    </source>
</evidence>
<dbReference type="PANTHER" id="PTHR38658:SF1">
    <property type="entry name" value="OXPP CYCLE PROTEIN OPCA-RELATED"/>
    <property type="match status" value="1"/>
</dbReference>
<dbReference type="Pfam" id="PF10128">
    <property type="entry name" value="OpcA_G6PD_assem"/>
    <property type="match status" value="1"/>
</dbReference>
<evidence type="ECO:0000313" key="3">
    <source>
        <dbReference type="EMBL" id="BBL71538.1"/>
    </source>
</evidence>
<keyword evidence="4" id="KW-1185">Reference proteome</keyword>
<dbReference type="InterPro" id="IPR046802">
    <property type="entry name" value="OpcA_G6PD_C"/>
</dbReference>
<dbReference type="InterPro" id="IPR046801">
    <property type="entry name" value="OpcA_G6PD_N"/>
</dbReference>
<accession>A0A8D4VP88</accession>
<dbReference type="PANTHER" id="PTHR38658">
    <property type="entry name" value="OXPP CYCLE PROTEIN OPCA-RELATED"/>
    <property type="match status" value="1"/>
</dbReference>
<dbReference type="KEGG" id="moz:MoryE10_21440"/>
<dbReference type="Proteomes" id="UP000824988">
    <property type="component" value="Chromosome"/>
</dbReference>
<dbReference type="AlphaFoldDB" id="A0A8D4VP88"/>
<evidence type="ECO:0000259" key="2">
    <source>
        <dbReference type="Pfam" id="PF20171"/>
    </source>
</evidence>